<feature type="region of interest" description="Disordered" evidence="3">
    <location>
        <begin position="690"/>
        <end position="738"/>
    </location>
</feature>
<sequence length="1426" mass="158700">MLQKQSYLLLVVAEARDGSATSNGQTKGRIWAQCTAMMMDSRDGGSEIGRGRARLRSHAANEKLIAQHQNQPSDLNPCLAILFSVFSIDISHVRWKRYMLAIFTFLAKVHDSNRVLTNNMHFLQTIAISNIPPRKKLNRSVHLPLVERFERGGGLGGRQAGSGLMLVENGVLSSGREVFVRGCLQPGAEGGTTAGRAGTGGEIAAGSRMTRPVRIRITVGRCAAVATSAVTARWCLDHSIRCSHLHVGRCPPDEDERKPPYLAAALEYGAVAAADGLIDADEGNANELRFPPPPPAPPPPPPPPPLALPPSQDQTPACVNVRFSILSKPKSKVGVARQIRSAKNYPNYPNKEDYQKFSTAEQGNRISTPYLKYLSTIHRTRKGGGEHDSGGGGGDGGTTVRGGGYQRHCSRSVTPLDGLRESDSARTRENNEVMYEKSTTRNAGERGGRFEIHGSRKKTGEKIYEPGERIESSSAEPNELEHTLRVAATCIKPDIDKHLVLSTPMGQNQPLLEIGAQLQFARLQCGTVARHDSFRNFLRKWTKNFERKRNDLETWERERLSSCDGDRSERDLCNALNSLRDRATQRPFLSTVRRNSGNGGAAALASSDKMATPSELSLEEIRKYLLENGGTARNHDVVKHFKKFLTDPETRAEARNRFKEYVNTLATIKNEEGEKYLVLKKKYRQNSLDLTTPDQISSPIGTPDVATPVSPLRVPPPYRPPPPAPLSPPANNASTRREEPCLNFSREEATINARINNADRVETGFSTSSPPVPPRRKSQDKIKIENKENVDRNRGGSEAVIKAYSAVIACQSVQCCVYMVWLCRKVFMATEDEAVATNPGSTEQLSFRERMQRFNRMASETDLQGRPNGTITPTKKRSDKNVYAKRFADVERVVRVDGRKESTACMIPSATTPTRHPQRQTYLILDSVSTIIKHRDEGETYIVNSLESFESGRVSRGQECLNKWLSKVLETVTPPAEQSTDDIRTIAVRSSAMGADEDDSASVASQLDGKSREWLVRAAQGDYQALAKLAAEEPRLTRLKAASGDNDKGGGPEVRKYNYGVAYRRPGIRPLLHARQNLTPAALQAQRSAAPGSFVAAGAAVADTQQINHLEFPFKSRPSNNFGSKDCEPDTSVLDRRHFVRQKKSQLCCPAIRQIRFCENYTSQEKVRTVLTRFKCDVLLEKGIRDYCLSSFKLDEYSEMRCIFISMSSHELTIERSMPNHATASDLVNIKAKDLDEFNDLDNVDDPRLYFCTYKPKKKMAGKPGLNEGIMKMIQKKKKIVSKMSSHCEDCIDLYFPCFNTIYRDASSHGSETLEKDEEQEEEKGEEEEEEEEEELQEELRRRCDGGGGGGKKEDEDAHINTSVLSHRVRDKIPVITDTFLYLTETALHWAAKHGDENIVKLIAGTYKDYIKSVNETSRHYAKMGV</sequence>
<feature type="domain" description="SOWAHA-C winged helix-turn-helix" evidence="4">
    <location>
        <begin position="615"/>
        <end position="687"/>
    </location>
</feature>
<name>A0A0M9A7Z4_9HYME</name>
<keyword evidence="2" id="KW-0040">ANK repeat</keyword>
<gene>
    <name evidence="5" type="ORF">WN51_09374</name>
</gene>
<dbReference type="PANTHER" id="PTHR14491">
    <property type="entry name" value="SOSONDOWAH, ISOFORM G"/>
    <property type="match status" value="1"/>
</dbReference>
<protein>
    <submittedName>
        <fullName evidence="5">Ankyrin repeat domain-containing protein SOWAHB</fullName>
    </submittedName>
</protein>
<dbReference type="EMBL" id="KQ435729">
    <property type="protein sequence ID" value="KOX77709.1"/>
    <property type="molecule type" value="Genomic_DNA"/>
</dbReference>
<dbReference type="Pfam" id="PF25877">
    <property type="entry name" value="WHD_SOWAH"/>
    <property type="match status" value="1"/>
</dbReference>
<keyword evidence="6" id="KW-1185">Reference proteome</keyword>
<feature type="region of interest" description="Disordered" evidence="3">
    <location>
        <begin position="1309"/>
        <end position="1357"/>
    </location>
</feature>
<dbReference type="STRING" id="166423.A0A0M9A7Z4"/>
<evidence type="ECO:0000256" key="3">
    <source>
        <dbReference type="SAM" id="MobiDB-lite"/>
    </source>
</evidence>
<evidence type="ECO:0000313" key="6">
    <source>
        <dbReference type="Proteomes" id="UP000053105"/>
    </source>
</evidence>
<dbReference type="InterPro" id="IPR058889">
    <property type="entry name" value="WHD_SOWAHA-C"/>
</dbReference>
<evidence type="ECO:0000313" key="5">
    <source>
        <dbReference type="EMBL" id="KOX77709.1"/>
    </source>
</evidence>
<dbReference type="PANTHER" id="PTHR14491:SF7">
    <property type="entry name" value="SOSONDOWAH, ISOFORM G"/>
    <property type="match status" value="1"/>
</dbReference>
<evidence type="ECO:0000259" key="4">
    <source>
        <dbReference type="Pfam" id="PF25877"/>
    </source>
</evidence>
<dbReference type="OrthoDB" id="60433at2759"/>
<feature type="compositionally biased region" description="Gly residues" evidence="3">
    <location>
        <begin position="390"/>
        <end position="405"/>
    </location>
</feature>
<reference evidence="5 6" key="1">
    <citation type="submission" date="2015-07" db="EMBL/GenBank/DDBJ databases">
        <title>The genome of Melipona quadrifasciata.</title>
        <authorList>
            <person name="Pan H."/>
            <person name="Kapheim K."/>
        </authorList>
    </citation>
    <scope>NUCLEOTIDE SEQUENCE [LARGE SCALE GENOMIC DNA]</scope>
    <source>
        <strain evidence="5">0111107301</strain>
        <tissue evidence="5">Whole body</tissue>
    </source>
</reference>
<accession>A0A0M9A7Z4</accession>
<feature type="region of interest" description="Disordered" evidence="3">
    <location>
        <begin position="283"/>
        <end position="314"/>
    </location>
</feature>
<feature type="compositionally biased region" description="Polar residues" evidence="3">
    <location>
        <begin position="690"/>
        <end position="700"/>
    </location>
</feature>
<evidence type="ECO:0000256" key="1">
    <source>
        <dbReference type="ARBA" id="ARBA00022737"/>
    </source>
</evidence>
<evidence type="ECO:0000256" key="2">
    <source>
        <dbReference type="ARBA" id="ARBA00023043"/>
    </source>
</evidence>
<keyword evidence="1" id="KW-0677">Repeat</keyword>
<feature type="compositionally biased region" description="Basic and acidic residues" evidence="3">
    <location>
        <begin position="1338"/>
        <end position="1357"/>
    </location>
</feature>
<feature type="region of interest" description="Disordered" evidence="3">
    <location>
        <begin position="381"/>
        <end position="427"/>
    </location>
</feature>
<feature type="compositionally biased region" description="Pro residues" evidence="3">
    <location>
        <begin position="290"/>
        <end position="308"/>
    </location>
</feature>
<feature type="compositionally biased region" description="Basic and acidic residues" evidence="3">
    <location>
        <begin position="418"/>
        <end position="427"/>
    </location>
</feature>
<dbReference type="Proteomes" id="UP000053105">
    <property type="component" value="Unassembled WGS sequence"/>
</dbReference>
<feature type="compositionally biased region" description="Pro residues" evidence="3">
    <location>
        <begin position="713"/>
        <end position="728"/>
    </location>
</feature>
<organism evidence="5 6">
    <name type="scientific">Melipona quadrifasciata</name>
    <dbReference type="NCBI Taxonomy" id="166423"/>
    <lineage>
        <taxon>Eukaryota</taxon>
        <taxon>Metazoa</taxon>
        <taxon>Ecdysozoa</taxon>
        <taxon>Arthropoda</taxon>
        <taxon>Hexapoda</taxon>
        <taxon>Insecta</taxon>
        <taxon>Pterygota</taxon>
        <taxon>Neoptera</taxon>
        <taxon>Endopterygota</taxon>
        <taxon>Hymenoptera</taxon>
        <taxon>Apocrita</taxon>
        <taxon>Aculeata</taxon>
        <taxon>Apoidea</taxon>
        <taxon>Anthophila</taxon>
        <taxon>Apidae</taxon>
        <taxon>Melipona</taxon>
    </lineage>
</organism>
<proteinExistence type="predicted"/>
<feature type="compositionally biased region" description="Acidic residues" evidence="3">
    <location>
        <begin position="1315"/>
        <end position="1337"/>
    </location>
</feature>